<keyword evidence="1" id="KW-1133">Transmembrane helix</keyword>
<organism evidence="2 3">
    <name type="scientific">Rhodohalobacter mucosus</name>
    <dbReference type="NCBI Taxonomy" id="2079485"/>
    <lineage>
        <taxon>Bacteria</taxon>
        <taxon>Pseudomonadati</taxon>
        <taxon>Balneolota</taxon>
        <taxon>Balneolia</taxon>
        <taxon>Balneolales</taxon>
        <taxon>Balneolaceae</taxon>
        <taxon>Rhodohalobacter</taxon>
    </lineage>
</organism>
<dbReference type="Pfam" id="PF19578">
    <property type="entry name" value="DUF6090"/>
    <property type="match status" value="1"/>
</dbReference>
<accession>A0A316TRP9</accession>
<feature type="transmembrane region" description="Helical" evidence="1">
    <location>
        <begin position="21"/>
        <end position="40"/>
    </location>
</feature>
<dbReference type="EMBL" id="QGGB01000003">
    <property type="protein sequence ID" value="PWN07293.1"/>
    <property type="molecule type" value="Genomic_DNA"/>
</dbReference>
<dbReference type="InterPro" id="IPR045749">
    <property type="entry name" value="DUF6090"/>
</dbReference>
<keyword evidence="1" id="KW-0472">Membrane</keyword>
<dbReference type="Proteomes" id="UP000245533">
    <property type="component" value="Unassembled WGS sequence"/>
</dbReference>
<name>A0A316TRP9_9BACT</name>
<comment type="caution">
    <text evidence="2">The sequence shown here is derived from an EMBL/GenBank/DDBJ whole genome shotgun (WGS) entry which is preliminary data.</text>
</comment>
<evidence type="ECO:0000256" key="1">
    <source>
        <dbReference type="SAM" id="Phobius"/>
    </source>
</evidence>
<protein>
    <submittedName>
        <fullName evidence="2">Uncharacterized protein</fullName>
    </submittedName>
</protein>
<gene>
    <name evidence="2" type="ORF">DDZ15_03225</name>
</gene>
<evidence type="ECO:0000313" key="3">
    <source>
        <dbReference type="Proteomes" id="UP000245533"/>
    </source>
</evidence>
<keyword evidence="3" id="KW-1185">Reference proteome</keyword>
<keyword evidence="1" id="KW-0812">Transmembrane</keyword>
<reference evidence="2 3" key="1">
    <citation type="submission" date="2018-05" db="EMBL/GenBank/DDBJ databases">
        <title>Rhodohalobacter halophilus gen. nov., sp. nov., a moderately halophilic member of the family Balneolaceae.</title>
        <authorList>
            <person name="Liu Z.-W."/>
        </authorList>
    </citation>
    <scope>NUCLEOTIDE SEQUENCE [LARGE SCALE GENOMIC DNA]</scope>
    <source>
        <strain evidence="2 3">8A47</strain>
    </source>
</reference>
<sequence length="249" mass="29212">MLRFFRHIRKQLMEQNKVRTYIFYAIGEILLVVIGILIALQVNNWNEERKLANEEQIILNALYEEISSNQQIFKGAITRAENVQKSIYSILSYTGPGTPELTKERSDSLIQTLDAVITAEVNQGILNDLMVTGRIHLIQNDSLKHQLTSWVPLYQDEVLEPETSILHSVQNIIIPFLVEHYSMATEGFNRHSGYETRFSHDYRKIYQLIEFENIVLFKEIDYYVLINSYKTMIAYNEGLLEHIRLERKR</sequence>
<evidence type="ECO:0000313" key="2">
    <source>
        <dbReference type="EMBL" id="PWN07293.1"/>
    </source>
</evidence>
<dbReference type="AlphaFoldDB" id="A0A316TRP9"/>
<proteinExistence type="predicted"/>